<evidence type="ECO:0000313" key="1">
    <source>
        <dbReference type="EMBL" id="KAG2329097.1"/>
    </source>
</evidence>
<dbReference type="InterPro" id="IPR016159">
    <property type="entry name" value="Cullin_repeat-like_dom_sf"/>
</dbReference>
<dbReference type="SUPFAM" id="SSF74788">
    <property type="entry name" value="Cullin repeat-like"/>
    <property type="match status" value="1"/>
</dbReference>
<protein>
    <submittedName>
        <fullName evidence="1">Uncharacterized protein</fullName>
    </submittedName>
</protein>
<accession>A0A8X8BCN1</accession>
<evidence type="ECO:0000313" key="2">
    <source>
        <dbReference type="Proteomes" id="UP000886595"/>
    </source>
</evidence>
<organism evidence="1 2">
    <name type="scientific">Brassica carinata</name>
    <name type="common">Ethiopian mustard</name>
    <name type="synonym">Abyssinian cabbage</name>
    <dbReference type="NCBI Taxonomy" id="52824"/>
    <lineage>
        <taxon>Eukaryota</taxon>
        <taxon>Viridiplantae</taxon>
        <taxon>Streptophyta</taxon>
        <taxon>Embryophyta</taxon>
        <taxon>Tracheophyta</taxon>
        <taxon>Spermatophyta</taxon>
        <taxon>Magnoliopsida</taxon>
        <taxon>eudicotyledons</taxon>
        <taxon>Gunneridae</taxon>
        <taxon>Pentapetalae</taxon>
        <taxon>rosids</taxon>
        <taxon>malvids</taxon>
        <taxon>Brassicales</taxon>
        <taxon>Brassicaceae</taxon>
        <taxon>Brassiceae</taxon>
        <taxon>Brassica</taxon>
    </lineage>
</organism>
<dbReference type="Gene3D" id="1.20.1310.10">
    <property type="entry name" value="Cullin Repeats"/>
    <property type="match status" value="1"/>
</dbReference>
<reference evidence="1 2" key="1">
    <citation type="submission" date="2020-02" db="EMBL/GenBank/DDBJ databases">
        <authorList>
            <person name="Ma Q."/>
            <person name="Huang Y."/>
            <person name="Song X."/>
            <person name="Pei D."/>
        </authorList>
    </citation>
    <scope>NUCLEOTIDE SEQUENCE [LARGE SCALE GENOMIC DNA]</scope>
    <source>
        <strain evidence="1">Sxm20200214</strain>
        <tissue evidence="1">Leaf</tissue>
    </source>
</reference>
<gene>
    <name evidence="1" type="ORF">Bca52824_000277</name>
</gene>
<comment type="caution">
    <text evidence="1">The sequence shown here is derived from an EMBL/GenBank/DDBJ whole genome shotgun (WGS) entry which is preliminary data.</text>
</comment>
<keyword evidence="2" id="KW-1185">Reference proteome</keyword>
<proteinExistence type="predicted"/>
<dbReference type="Proteomes" id="UP000886595">
    <property type="component" value="Unassembled WGS sequence"/>
</dbReference>
<name>A0A8X8BCN1_BRACI</name>
<dbReference type="AlphaFoldDB" id="A0A8X8BCN1"/>
<dbReference type="OrthoDB" id="1301903at2759"/>
<dbReference type="EMBL" id="JAAMPC010000001">
    <property type="protein sequence ID" value="KAG2329097.1"/>
    <property type="molecule type" value="Genomic_DNA"/>
</dbReference>
<sequence length="148" mass="17177">MSSTQNVKDTTMDQGFDLIDAAVTKLKRILEGKPEPAFESHEFTRNYTAVYNMCNQKPPNDRSQELYDKYIDHLHVRKLKEKQRRRLVGKENVRPMDNQTNVRAAKDALFFDVQDAMQKLKGLETEYSSSSEEFCYGLGETDEEDESI</sequence>